<comment type="caution">
    <text evidence="2">The sequence shown here is derived from an EMBL/GenBank/DDBJ whole genome shotgun (WGS) entry which is preliminary data.</text>
</comment>
<protein>
    <recommendedName>
        <fullName evidence="1">GIY-YIG domain-containing protein</fullName>
    </recommendedName>
</protein>
<dbReference type="Proteomes" id="UP001596074">
    <property type="component" value="Unassembled WGS sequence"/>
</dbReference>
<accession>A0ABW1AI07</accession>
<dbReference type="Pfam" id="PF26468">
    <property type="entry name" value="GIY_YIG_3"/>
    <property type="match status" value="1"/>
</dbReference>
<evidence type="ECO:0000313" key="2">
    <source>
        <dbReference type="EMBL" id="MFC5754213.1"/>
    </source>
</evidence>
<reference evidence="3" key="1">
    <citation type="journal article" date="2019" name="Int. J. Syst. Evol. Microbiol.">
        <title>The Global Catalogue of Microorganisms (GCM) 10K type strain sequencing project: providing services to taxonomists for standard genome sequencing and annotation.</title>
        <authorList>
            <consortium name="The Broad Institute Genomics Platform"/>
            <consortium name="The Broad Institute Genome Sequencing Center for Infectious Disease"/>
            <person name="Wu L."/>
            <person name="Ma J."/>
        </authorList>
    </citation>
    <scope>NUCLEOTIDE SEQUENCE [LARGE SCALE GENOMIC DNA]</scope>
    <source>
        <strain evidence="3">KCTC 42087</strain>
    </source>
</reference>
<organism evidence="2 3">
    <name type="scientific">Actinomadura rugatobispora</name>
    <dbReference type="NCBI Taxonomy" id="1994"/>
    <lineage>
        <taxon>Bacteria</taxon>
        <taxon>Bacillati</taxon>
        <taxon>Actinomycetota</taxon>
        <taxon>Actinomycetes</taxon>
        <taxon>Streptosporangiales</taxon>
        <taxon>Thermomonosporaceae</taxon>
        <taxon>Actinomadura</taxon>
    </lineage>
</organism>
<gene>
    <name evidence="2" type="ORF">ACFPZN_52085</name>
</gene>
<dbReference type="EMBL" id="JBHSON010000141">
    <property type="protein sequence ID" value="MFC5754213.1"/>
    <property type="molecule type" value="Genomic_DNA"/>
</dbReference>
<dbReference type="InterPro" id="IPR058782">
    <property type="entry name" value="GIY_YIG_3"/>
</dbReference>
<evidence type="ECO:0000259" key="1">
    <source>
        <dbReference type="Pfam" id="PF26468"/>
    </source>
</evidence>
<evidence type="ECO:0000313" key="3">
    <source>
        <dbReference type="Proteomes" id="UP001596074"/>
    </source>
</evidence>
<keyword evidence="3" id="KW-1185">Reference proteome</keyword>
<dbReference type="RefSeq" id="WP_378292073.1">
    <property type="nucleotide sequence ID" value="NZ_JBHSON010000141.1"/>
</dbReference>
<feature type="domain" description="GIY-YIG" evidence="1">
    <location>
        <begin position="14"/>
        <end position="238"/>
    </location>
</feature>
<sequence length="240" mass="26343">MPLDGEVSGPSAARGRDTDRFYALLDELAERVGGARRLRDCSEATGWPRFGVEFFLEEGQARAGGEGLRVVRVGSHALRAASRATFWSRLAQHRGPVKGANAGVGNHRGSVFRHHVGTALLNTGPWPAGVSESWHQKNVSPLQRGAEHRLERSVSGRITEMPLLWLDVPDREERKAIRANSIALLSMRHSGGVHQVALGWLGLNAENGNVRTSGLWNSDHVDDFYDPSFLDAMEDRVKAL</sequence>
<proteinExistence type="predicted"/>
<name>A0ABW1AI07_9ACTN</name>